<dbReference type="EMBL" id="JAYKXP010000032">
    <property type="protein sequence ID" value="KAK7041821.1"/>
    <property type="molecule type" value="Genomic_DNA"/>
</dbReference>
<accession>A0AAW0CT15</accession>
<feature type="compositionally biased region" description="Pro residues" evidence="1">
    <location>
        <begin position="234"/>
        <end position="245"/>
    </location>
</feature>
<protein>
    <submittedName>
        <fullName evidence="2">Uncharacterized protein</fullName>
    </submittedName>
</protein>
<gene>
    <name evidence="2" type="ORF">VNI00_009110</name>
</gene>
<feature type="compositionally biased region" description="Low complexity" evidence="1">
    <location>
        <begin position="109"/>
        <end position="130"/>
    </location>
</feature>
<name>A0AAW0CT15_9AGAR</name>
<evidence type="ECO:0000313" key="2">
    <source>
        <dbReference type="EMBL" id="KAK7041821.1"/>
    </source>
</evidence>
<evidence type="ECO:0000256" key="1">
    <source>
        <dbReference type="SAM" id="MobiDB-lite"/>
    </source>
</evidence>
<evidence type="ECO:0000313" key="3">
    <source>
        <dbReference type="Proteomes" id="UP001383192"/>
    </source>
</evidence>
<feature type="compositionally biased region" description="Low complexity" evidence="1">
    <location>
        <begin position="345"/>
        <end position="364"/>
    </location>
</feature>
<feature type="region of interest" description="Disordered" evidence="1">
    <location>
        <begin position="97"/>
        <end position="131"/>
    </location>
</feature>
<keyword evidence="3" id="KW-1185">Reference proteome</keyword>
<dbReference type="AlphaFoldDB" id="A0AAW0CT15"/>
<comment type="caution">
    <text evidence="2">The sequence shown here is derived from an EMBL/GenBank/DDBJ whole genome shotgun (WGS) entry which is preliminary data.</text>
</comment>
<feature type="region of interest" description="Disordered" evidence="1">
    <location>
        <begin position="421"/>
        <end position="484"/>
    </location>
</feature>
<organism evidence="2 3">
    <name type="scientific">Paramarasmius palmivorus</name>
    <dbReference type="NCBI Taxonomy" id="297713"/>
    <lineage>
        <taxon>Eukaryota</taxon>
        <taxon>Fungi</taxon>
        <taxon>Dikarya</taxon>
        <taxon>Basidiomycota</taxon>
        <taxon>Agaricomycotina</taxon>
        <taxon>Agaricomycetes</taxon>
        <taxon>Agaricomycetidae</taxon>
        <taxon>Agaricales</taxon>
        <taxon>Marasmiineae</taxon>
        <taxon>Marasmiaceae</taxon>
        <taxon>Paramarasmius</taxon>
    </lineage>
</organism>
<feature type="compositionally biased region" description="Low complexity" evidence="1">
    <location>
        <begin position="316"/>
        <end position="329"/>
    </location>
</feature>
<feature type="compositionally biased region" description="Low complexity" evidence="1">
    <location>
        <begin position="262"/>
        <end position="280"/>
    </location>
</feature>
<dbReference type="Proteomes" id="UP001383192">
    <property type="component" value="Unassembled WGS sequence"/>
</dbReference>
<feature type="region of interest" description="Disordered" evidence="1">
    <location>
        <begin position="27"/>
        <end position="48"/>
    </location>
</feature>
<feature type="compositionally biased region" description="Polar residues" evidence="1">
    <location>
        <begin position="421"/>
        <end position="434"/>
    </location>
</feature>
<reference evidence="2 3" key="1">
    <citation type="submission" date="2024-01" db="EMBL/GenBank/DDBJ databases">
        <title>A draft genome for a cacao thread blight-causing isolate of Paramarasmius palmivorus.</title>
        <authorList>
            <person name="Baruah I.K."/>
            <person name="Bukari Y."/>
            <person name="Amoako-Attah I."/>
            <person name="Meinhardt L.W."/>
            <person name="Bailey B.A."/>
            <person name="Cohen S.P."/>
        </authorList>
    </citation>
    <scope>NUCLEOTIDE SEQUENCE [LARGE SCALE GENOMIC DNA]</scope>
    <source>
        <strain evidence="2 3">GH-12</strain>
    </source>
</reference>
<feature type="compositionally biased region" description="Polar residues" evidence="1">
    <location>
        <begin position="27"/>
        <end position="40"/>
    </location>
</feature>
<sequence length="508" mass="54192">MELGEFTDLVSTALHFEFDASLNLDFTPSTRPSHSHSAPTTPEKKPKVIHRIKSLLIRAEKHDLPQCDTPPPLPLPPPSDPVFTPFVPLVVEAEMRRRRDEDIEQDEISSCYSSSGSSSEHSHSACSTPSTSPAKSLSLSERCISSDASASFLPSLCDPDLDTVINADPFAKGRVQVLPSPSPSTSAYSMHNHPYASSSCASSASSSSSSASVYSNPAPRRKKPLHIHAQNLPPLLPMPKCPLPAVPSSSSQPRPSHDWTLDLPLSDSSSESSRVVSPTRSTKKRTRRVSGSFGQPKRAIQLQVEAVRPGHRRKGSPFPLTLSLPTPSSALPPTPTSDSDASMGSPTSLSPTSPTSTSSTTSTPNGDVQNHSRSPRAHRLTLDRYTGLPVPKPLSLAFPLPPPPSIPLPPTPISPLFSMRHTSGSEPATPSESGFSEVPVTPTESRCSEVPVSAAESGCSVPGTPPSDGRCNMPGWFFDDDSESDEEEEVVVGRKMSGDSVYYTASEV</sequence>
<feature type="region of interest" description="Disordered" evidence="1">
    <location>
        <begin position="231"/>
        <end position="382"/>
    </location>
</feature>
<proteinExistence type="predicted"/>